<keyword evidence="2" id="KW-0812">Transmembrane</keyword>
<feature type="transmembrane region" description="Helical" evidence="2">
    <location>
        <begin position="93"/>
        <end position="112"/>
    </location>
</feature>
<dbReference type="GeneID" id="64637918"/>
<feature type="transmembrane region" description="Helical" evidence="2">
    <location>
        <begin position="224"/>
        <end position="247"/>
    </location>
</feature>
<reference evidence="3" key="1">
    <citation type="journal article" date="2020" name="New Phytol.">
        <title>Comparative genomics reveals dynamic genome evolution in host specialist ectomycorrhizal fungi.</title>
        <authorList>
            <person name="Lofgren L.A."/>
            <person name="Nguyen N.H."/>
            <person name="Vilgalys R."/>
            <person name="Ruytinx J."/>
            <person name="Liao H.L."/>
            <person name="Branco S."/>
            <person name="Kuo A."/>
            <person name="LaButti K."/>
            <person name="Lipzen A."/>
            <person name="Andreopoulos W."/>
            <person name="Pangilinan J."/>
            <person name="Riley R."/>
            <person name="Hundley H."/>
            <person name="Na H."/>
            <person name="Barry K."/>
            <person name="Grigoriev I.V."/>
            <person name="Stajich J.E."/>
            <person name="Kennedy P.G."/>
        </authorList>
    </citation>
    <scope>NUCLEOTIDE SEQUENCE</scope>
    <source>
        <strain evidence="3">MN1</strain>
    </source>
</reference>
<proteinExistence type="predicted"/>
<gene>
    <name evidence="3" type="ORF">BJ212DRAFT_715158</name>
</gene>
<organism evidence="3 4">
    <name type="scientific">Suillus subaureus</name>
    <dbReference type="NCBI Taxonomy" id="48587"/>
    <lineage>
        <taxon>Eukaryota</taxon>
        <taxon>Fungi</taxon>
        <taxon>Dikarya</taxon>
        <taxon>Basidiomycota</taxon>
        <taxon>Agaricomycotina</taxon>
        <taxon>Agaricomycetes</taxon>
        <taxon>Agaricomycetidae</taxon>
        <taxon>Boletales</taxon>
        <taxon>Suillineae</taxon>
        <taxon>Suillaceae</taxon>
        <taxon>Suillus</taxon>
    </lineage>
</organism>
<evidence type="ECO:0000256" key="1">
    <source>
        <dbReference type="SAM" id="MobiDB-lite"/>
    </source>
</evidence>
<dbReference type="AlphaFoldDB" id="A0A9P7E102"/>
<evidence type="ECO:0000313" key="4">
    <source>
        <dbReference type="Proteomes" id="UP000807769"/>
    </source>
</evidence>
<dbReference type="OrthoDB" id="2659047at2759"/>
<comment type="caution">
    <text evidence="3">The sequence shown here is derived from an EMBL/GenBank/DDBJ whole genome shotgun (WGS) entry which is preliminary data.</text>
</comment>
<name>A0A9P7E102_9AGAM</name>
<sequence>MHMSSPSQNTRVNCESSQSLAQPHTAPNDSGSFFDQFPRKWVTPESFILRHIFKICCLIFTWHDDLHWLHDLLKEGNTWEELHRQYLTQLNQVSIVQGLVLTTAAVFISSNPPLAKQVNYASSASYACMAESLVFSLFGLLFQLKASASGFLFKSVVLQKYGFYCQSGRPALTSSQIIIERRWRIFWHLLGLAVPIIIFSISVVLLLIAIVLTGFVSHSETVRLYMSITFAFLGACHLVSILGSPFYHYLSDLCIRAVYDTSGKRD</sequence>
<keyword evidence="2" id="KW-0472">Membrane</keyword>
<keyword evidence="4" id="KW-1185">Reference proteome</keyword>
<feature type="transmembrane region" description="Helical" evidence="2">
    <location>
        <begin position="124"/>
        <end position="144"/>
    </location>
</feature>
<protein>
    <submittedName>
        <fullName evidence="3">Uncharacterized protein</fullName>
    </submittedName>
</protein>
<evidence type="ECO:0000313" key="3">
    <source>
        <dbReference type="EMBL" id="KAG1807975.1"/>
    </source>
</evidence>
<evidence type="ECO:0000256" key="2">
    <source>
        <dbReference type="SAM" id="Phobius"/>
    </source>
</evidence>
<dbReference type="Proteomes" id="UP000807769">
    <property type="component" value="Unassembled WGS sequence"/>
</dbReference>
<keyword evidence="2" id="KW-1133">Transmembrane helix</keyword>
<feature type="region of interest" description="Disordered" evidence="1">
    <location>
        <begin position="1"/>
        <end position="27"/>
    </location>
</feature>
<dbReference type="EMBL" id="JABBWG010000040">
    <property type="protein sequence ID" value="KAG1807975.1"/>
    <property type="molecule type" value="Genomic_DNA"/>
</dbReference>
<accession>A0A9P7E102</accession>
<feature type="transmembrane region" description="Helical" evidence="2">
    <location>
        <begin position="185"/>
        <end position="212"/>
    </location>
</feature>
<dbReference type="RefSeq" id="XP_041188360.1">
    <property type="nucleotide sequence ID" value="XM_041343902.1"/>
</dbReference>